<evidence type="ECO:0000259" key="1">
    <source>
        <dbReference type="Pfam" id="PF19910"/>
    </source>
</evidence>
<dbReference type="InterPro" id="IPR026444">
    <property type="entry name" value="Secre_tail"/>
</dbReference>
<feature type="domain" description="DUF6383" evidence="1">
    <location>
        <begin position="89"/>
        <end position="145"/>
    </location>
</feature>
<dbReference type="InterPro" id="IPR045963">
    <property type="entry name" value="DUF6383"/>
</dbReference>
<dbReference type="Pfam" id="PF19910">
    <property type="entry name" value="DUF6383"/>
    <property type="match status" value="1"/>
</dbReference>
<dbReference type="EMBL" id="VSSQ01066260">
    <property type="protein sequence ID" value="MPN18840.1"/>
    <property type="molecule type" value="Genomic_DNA"/>
</dbReference>
<protein>
    <recommendedName>
        <fullName evidence="1">DUF6383 domain-containing protein</fullName>
    </recommendedName>
</protein>
<proteinExistence type="predicted"/>
<evidence type="ECO:0000313" key="2">
    <source>
        <dbReference type="EMBL" id="MPN18840.1"/>
    </source>
</evidence>
<comment type="caution">
    <text evidence="2">The sequence shown here is derived from an EMBL/GenBank/DDBJ whole genome shotgun (WGS) entry which is preliminary data.</text>
</comment>
<organism evidence="2">
    <name type="scientific">bioreactor metagenome</name>
    <dbReference type="NCBI Taxonomy" id="1076179"/>
    <lineage>
        <taxon>unclassified sequences</taxon>
        <taxon>metagenomes</taxon>
        <taxon>ecological metagenomes</taxon>
    </lineage>
</organism>
<sequence length="154" mass="15883">MKAANLTGDVTLTLKDSTNFVLPDGGTITQATAETGTDLNITFIAPETLGTYTDTLTISATGTTDRLVVLSATSDLGTATTNLTDGALVVTGNQLTINGHAGKKASIYNLSGATLFVQANISDNAVFTLPAKGVYLLKIEGNNSFPATTKVVIR</sequence>
<name>A0A645FYW1_9ZZZZ</name>
<dbReference type="AlphaFoldDB" id="A0A645FYW1"/>
<dbReference type="NCBIfam" id="TIGR04183">
    <property type="entry name" value="Por_Secre_tail"/>
    <property type="match status" value="1"/>
</dbReference>
<gene>
    <name evidence="2" type="ORF">SDC9_166205</name>
</gene>
<accession>A0A645FYW1</accession>
<reference evidence="2" key="1">
    <citation type="submission" date="2019-08" db="EMBL/GenBank/DDBJ databases">
        <authorList>
            <person name="Kucharzyk K."/>
            <person name="Murdoch R.W."/>
            <person name="Higgins S."/>
            <person name="Loffler F."/>
        </authorList>
    </citation>
    <scope>NUCLEOTIDE SEQUENCE</scope>
</reference>